<reference evidence="1 2" key="1">
    <citation type="journal article" date="2022" name="Plant J.">
        <title>Chromosome-level genome of Camellia lanceoleosa provides a valuable resource for understanding genome evolution and self-incompatibility.</title>
        <authorList>
            <person name="Gong W."/>
            <person name="Xiao S."/>
            <person name="Wang L."/>
            <person name="Liao Z."/>
            <person name="Chang Y."/>
            <person name="Mo W."/>
            <person name="Hu G."/>
            <person name="Li W."/>
            <person name="Zhao G."/>
            <person name="Zhu H."/>
            <person name="Hu X."/>
            <person name="Ji K."/>
            <person name="Xiang X."/>
            <person name="Song Q."/>
            <person name="Yuan D."/>
            <person name="Jin S."/>
            <person name="Zhang L."/>
        </authorList>
    </citation>
    <scope>NUCLEOTIDE SEQUENCE [LARGE SCALE GENOMIC DNA]</scope>
    <source>
        <strain evidence="1">SQ_2022a</strain>
    </source>
</reference>
<keyword evidence="2" id="KW-1185">Reference proteome</keyword>
<dbReference type="Proteomes" id="UP001060215">
    <property type="component" value="Chromosome 5"/>
</dbReference>
<name>A0ACC0HF25_9ERIC</name>
<organism evidence="1 2">
    <name type="scientific">Camellia lanceoleosa</name>
    <dbReference type="NCBI Taxonomy" id="1840588"/>
    <lineage>
        <taxon>Eukaryota</taxon>
        <taxon>Viridiplantae</taxon>
        <taxon>Streptophyta</taxon>
        <taxon>Embryophyta</taxon>
        <taxon>Tracheophyta</taxon>
        <taxon>Spermatophyta</taxon>
        <taxon>Magnoliopsida</taxon>
        <taxon>eudicotyledons</taxon>
        <taxon>Gunneridae</taxon>
        <taxon>Pentapetalae</taxon>
        <taxon>asterids</taxon>
        <taxon>Ericales</taxon>
        <taxon>Theaceae</taxon>
        <taxon>Camellia</taxon>
    </lineage>
</organism>
<evidence type="ECO:0000313" key="1">
    <source>
        <dbReference type="EMBL" id="KAI8011025.1"/>
    </source>
</evidence>
<gene>
    <name evidence="1" type="ORF">LOK49_LG06G03019</name>
</gene>
<proteinExistence type="predicted"/>
<accession>A0ACC0HF25</accession>
<dbReference type="EMBL" id="CM045762">
    <property type="protein sequence ID" value="KAI8011025.1"/>
    <property type="molecule type" value="Genomic_DNA"/>
</dbReference>
<sequence length="80" mass="9398">MINSQTPFSMPYQHCIIIFHSICHIHWMVAALVVQIITIGVEFTLNCSMSNDLNIRWRIMDRLLRLPSPRRDLFKRTGIS</sequence>
<comment type="caution">
    <text evidence="1">The sequence shown here is derived from an EMBL/GenBank/DDBJ whole genome shotgun (WGS) entry which is preliminary data.</text>
</comment>
<protein>
    <submittedName>
        <fullName evidence="1">Uncharacterized protein</fullName>
    </submittedName>
</protein>
<evidence type="ECO:0000313" key="2">
    <source>
        <dbReference type="Proteomes" id="UP001060215"/>
    </source>
</evidence>